<dbReference type="OrthoDB" id="10254945at2759"/>
<protein>
    <submittedName>
        <fullName evidence="1">Uncharacterized protein</fullName>
    </submittedName>
</protein>
<evidence type="ECO:0000313" key="1">
    <source>
        <dbReference type="EMBL" id="KAF4615546.1"/>
    </source>
</evidence>
<dbReference type="EMBL" id="JAAMPI010002325">
    <property type="protein sequence ID" value="KAF4615546.1"/>
    <property type="molecule type" value="Genomic_DNA"/>
</dbReference>
<keyword evidence="2" id="KW-1185">Reference proteome</keyword>
<organism evidence="1 2">
    <name type="scientific">Cudoniella acicularis</name>
    <dbReference type="NCBI Taxonomy" id="354080"/>
    <lineage>
        <taxon>Eukaryota</taxon>
        <taxon>Fungi</taxon>
        <taxon>Dikarya</taxon>
        <taxon>Ascomycota</taxon>
        <taxon>Pezizomycotina</taxon>
        <taxon>Leotiomycetes</taxon>
        <taxon>Helotiales</taxon>
        <taxon>Tricladiaceae</taxon>
        <taxon>Cudoniella</taxon>
    </lineage>
</organism>
<gene>
    <name evidence="1" type="ORF">G7Y89_g15315</name>
</gene>
<dbReference type="Proteomes" id="UP000566819">
    <property type="component" value="Unassembled WGS sequence"/>
</dbReference>
<reference evidence="1 2" key="1">
    <citation type="submission" date="2020-03" db="EMBL/GenBank/DDBJ databases">
        <title>Draft Genome Sequence of Cudoniella acicularis.</title>
        <authorList>
            <person name="Buettner E."/>
            <person name="Kellner H."/>
        </authorList>
    </citation>
    <scope>NUCLEOTIDE SEQUENCE [LARGE SCALE GENOMIC DNA]</scope>
    <source>
        <strain evidence="1 2">DSM 108380</strain>
    </source>
</reference>
<dbReference type="AlphaFoldDB" id="A0A8H4QRH2"/>
<sequence length="349" mass="39917">MARKKNYTRKRSTPPAHCFLKGNVTRGGLGGQTLLGNFRVLLIIRIPSKNFCVSSPFICRRRFVRLTHLLSGGFDINHKILIKTGKSGVSPIAALDPNATLWERNWRKILEEYQRAKFCGFTTAELCLMEAMAPLDESKMVDSLSNPIHLAFARGKWITEAEMSRHRGPIPLYGDYDGFWLPEHLIVWNLLLPCLRLGSLVLQNATLYPWWDALFNGTYKDVQWQNPDGPTTVGTKVFTKDYLGEQVFHSISSNDDNWNLDPSTFNPSNFMPPGSERPRQRGLQIRTRAEREKLLSRWALDRQSTWLRIRDAVMSHPNFRNKSKAAKLVVGDPMDIDQDEDNLSNISMN</sequence>
<proteinExistence type="predicted"/>
<comment type="caution">
    <text evidence="1">The sequence shown here is derived from an EMBL/GenBank/DDBJ whole genome shotgun (WGS) entry which is preliminary data.</text>
</comment>
<accession>A0A8H4QRH2</accession>
<name>A0A8H4QRH2_9HELO</name>
<evidence type="ECO:0000313" key="2">
    <source>
        <dbReference type="Proteomes" id="UP000566819"/>
    </source>
</evidence>